<comment type="caution">
    <text evidence="1">The sequence shown here is derived from an EMBL/GenBank/DDBJ whole genome shotgun (WGS) entry which is preliminary data.</text>
</comment>
<evidence type="ECO:0000313" key="1">
    <source>
        <dbReference type="EMBL" id="KAJ1101833.1"/>
    </source>
</evidence>
<gene>
    <name evidence="1" type="ORF">NDU88_006897</name>
</gene>
<reference evidence="1" key="1">
    <citation type="journal article" date="2022" name="bioRxiv">
        <title>Sequencing and chromosome-scale assembly of the giantPleurodeles waltlgenome.</title>
        <authorList>
            <person name="Brown T."/>
            <person name="Elewa A."/>
            <person name="Iarovenko S."/>
            <person name="Subramanian E."/>
            <person name="Araus A.J."/>
            <person name="Petzold A."/>
            <person name="Susuki M."/>
            <person name="Suzuki K.-i.T."/>
            <person name="Hayashi T."/>
            <person name="Toyoda A."/>
            <person name="Oliveira C."/>
            <person name="Osipova E."/>
            <person name="Leigh N.D."/>
            <person name="Simon A."/>
            <person name="Yun M.H."/>
        </authorList>
    </citation>
    <scope>NUCLEOTIDE SEQUENCE</scope>
    <source>
        <strain evidence="1">20211129_DDA</strain>
        <tissue evidence="1">Liver</tissue>
    </source>
</reference>
<dbReference type="EMBL" id="JANPWB010000014">
    <property type="protein sequence ID" value="KAJ1101833.1"/>
    <property type="molecule type" value="Genomic_DNA"/>
</dbReference>
<evidence type="ECO:0000313" key="2">
    <source>
        <dbReference type="Proteomes" id="UP001066276"/>
    </source>
</evidence>
<accession>A0AAV7MLB9</accession>
<name>A0AAV7MLB9_PLEWA</name>
<sequence>MPRVLSSLSAVRGPREGAAAHAGIMKAVGQAVFTRVEILSRAIIAFPTWKLVSRGSRAVGLSAASIHTFHTCSVAVASLCPVTEEAAQRAVCALPLRSVNRKCASSVRLLKSE</sequence>
<keyword evidence="2" id="KW-1185">Reference proteome</keyword>
<dbReference type="AlphaFoldDB" id="A0AAV7MLB9"/>
<protein>
    <submittedName>
        <fullName evidence="1">Uncharacterized protein</fullName>
    </submittedName>
</protein>
<organism evidence="1 2">
    <name type="scientific">Pleurodeles waltl</name>
    <name type="common">Iberian ribbed newt</name>
    <dbReference type="NCBI Taxonomy" id="8319"/>
    <lineage>
        <taxon>Eukaryota</taxon>
        <taxon>Metazoa</taxon>
        <taxon>Chordata</taxon>
        <taxon>Craniata</taxon>
        <taxon>Vertebrata</taxon>
        <taxon>Euteleostomi</taxon>
        <taxon>Amphibia</taxon>
        <taxon>Batrachia</taxon>
        <taxon>Caudata</taxon>
        <taxon>Salamandroidea</taxon>
        <taxon>Salamandridae</taxon>
        <taxon>Pleurodelinae</taxon>
        <taxon>Pleurodeles</taxon>
    </lineage>
</organism>
<proteinExistence type="predicted"/>
<dbReference type="Proteomes" id="UP001066276">
    <property type="component" value="Chromosome 10"/>
</dbReference>